<keyword evidence="6" id="KW-0812">Transmembrane</keyword>
<dbReference type="Proteomes" id="UP000264541">
    <property type="component" value="Unassembled WGS sequence"/>
</dbReference>
<protein>
    <submittedName>
        <fullName evidence="7">Spore germination protein</fullName>
    </submittedName>
</protein>
<feature type="region of interest" description="Disordered" evidence="5">
    <location>
        <begin position="499"/>
        <end position="532"/>
    </location>
</feature>
<dbReference type="OrthoDB" id="9772630at2"/>
<feature type="transmembrane region" description="Helical" evidence="6">
    <location>
        <begin position="384"/>
        <end position="404"/>
    </location>
</feature>
<feature type="transmembrane region" description="Helical" evidence="6">
    <location>
        <begin position="354"/>
        <end position="372"/>
    </location>
</feature>
<proteinExistence type="inferred from homology"/>
<evidence type="ECO:0000313" key="7">
    <source>
        <dbReference type="EMBL" id="RFU66393.1"/>
    </source>
</evidence>
<organism evidence="7 8">
    <name type="scientific">Peribacillus saganii</name>
    <dbReference type="NCBI Taxonomy" id="2303992"/>
    <lineage>
        <taxon>Bacteria</taxon>
        <taxon>Bacillati</taxon>
        <taxon>Bacillota</taxon>
        <taxon>Bacilli</taxon>
        <taxon>Bacillales</taxon>
        <taxon>Bacillaceae</taxon>
        <taxon>Peribacillus</taxon>
    </lineage>
</organism>
<feature type="region of interest" description="Disordered" evidence="5">
    <location>
        <begin position="1"/>
        <end position="26"/>
    </location>
</feature>
<dbReference type="PIRSF" id="PIRSF005690">
    <property type="entry name" value="GerBA"/>
    <property type="match status" value="1"/>
</dbReference>
<feature type="transmembrane region" description="Helical" evidence="6">
    <location>
        <begin position="312"/>
        <end position="334"/>
    </location>
</feature>
<evidence type="ECO:0000256" key="1">
    <source>
        <dbReference type="ARBA" id="ARBA00004141"/>
    </source>
</evidence>
<comment type="similarity">
    <text evidence="2 4">Belongs to the GerABKA family.</text>
</comment>
<evidence type="ECO:0000256" key="6">
    <source>
        <dbReference type="SAM" id="Phobius"/>
    </source>
</evidence>
<gene>
    <name evidence="7" type="ORF">D0469_17320</name>
</gene>
<evidence type="ECO:0000256" key="5">
    <source>
        <dbReference type="SAM" id="MobiDB-lite"/>
    </source>
</evidence>
<dbReference type="GO" id="GO:0009847">
    <property type="term" value="P:spore germination"/>
    <property type="evidence" value="ECO:0007669"/>
    <property type="project" value="UniProtKB-UniRule"/>
</dbReference>
<feature type="transmembrane region" description="Helical" evidence="6">
    <location>
        <begin position="439"/>
        <end position="463"/>
    </location>
</feature>
<comment type="subcellular location">
    <subcellularLocation>
        <location evidence="4">Cell membrane</location>
    </subcellularLocation>
    <subcellularLocation>
        <location evidence="1">Membrane</location>
        <topology evidence="1">Multi-pass membrane protein</topology>
    </subcellularLocation>
</comment>
<keyword evidence="6" id="KW-1133">Transmembrane helix</keyword>
<keyword evidence="8" id="KW-1185">Reference proteome</keyword>
<dbReference type="AlphaFoldDB" id="A0A372LJ44"/>
<dbReference type="InterPro" id="IPR050768">
    <property type="entry name" value="UPF0353/GerABKA_families"/>
</dbReference>
<name>A0A372LJ44_9BACI</name>
<dbReference type="GO" id="GO:0005886">
    <property type="term" value="C:plasma membrane"/>
    <property type="evidence" value="ECO:0007669"/>
    <property type="project" value="UniProtKB-SubCell"/>
</dbReference>
<accession>A0A372LJ44</accession>
<dbReference type="Pfam" id="PF03323">
    <property type="entry name" value="GerA"/>
    <property type="match status" value="1"/>
</dbReference>
<dbReference type="EMBL" id="QVTE01000051">
    <property type="protein sequence ID" value="RFU66393.1"/>
    <property type="molecule type" value="Genomic_DNA"/>
</dbReference>
<dbReference type="InterPro" id="IPR004995">
    <property type="entry name" value="Spore_Ger"/>
</dbReference>
<feature type="compositionally biased region" description="Basic residues" evidence="5">
    <location>
        <begin position="1"/>
        <end position="12"/>
    </location>
</feature>
<feature type="transmembrane region" description="Helical" evidence="6">
    <location>
        <begin position="410"/>
        <end position="432"/>
    </location>
</feature>
<sequence>MSLFRKNRKKLKTSPQEQNGNEKTKLSSDLQDSITYINELLGKNDDFVYRDFYIFGSIPAYLCYFSEQANPSEINTDILKPLMYPPEHIQKNLPDESKLVDVIIKEVLYQSRVKTETKWDVLIDNLFLGDTIILIQGQDVGLQLGTRKLKERSIDEPRTELVVLGPREGFVEQLGTNIGLLRYRLPIPDLVIQTTKIGKLTKTKVAVCYIKGITNPELVKEVEDRLSKIEFDSVLDSGIIEQFIEDNPYSPFPQIQTTERPDRVVGNLIEGRVAILTQGSPFALLLPTVFSQFYQTTEDYTNRFLMGNFIRIIRVMALVFSLIFPSLYVSFIAFNPELLPTEFAVAVSGGRAGVPFPAVIEVLVIEVAMEILREATVRLPQQVGGALSIVGVLIIGQAAVEAGFASPVTVVVIALATIGSFATPVYTAAFALRMLRFPILMLAGLFGLYGVVIGAILILNHMLSLQSFGVPYMSPVSPPDKEGMKDVVVRGPLWKMKNRPGFLQAQDKNRVGAKTQELRDRRRVPGPVDEGK</sequence>
<dbReference type="PANTHER" id="PTHR22550:SF5">
    <property type="entry name" value="LEUCINE ZIPPER PROTEIN 4"/>
    <property type="match status" value="1"/>
</dbReference>
<evidence type="ECO:0000256" key="2">
    <source>
        <dbReference type="ARBA" id="ARBA00005278"/>
    </source>
</evidence>
<comment type="caution">
    <text evidence="7">The sequence shown here is derived from an EMBL/GenBank/DDBJ whole genome shotgun (WGS) entry which is preliminary data.</text>
</comment>
<evidence type="ECO:0000313" key="8">
    <source>
        <dbReference type="Proteomes" id="UP000264541"/>
    </source>
</evidence>
<reference evidence="7 8" key="1">
    <citation type="submission" date="2018-08" db="EMBL/GenBank/DDBJ databases">
        <title>Bacillus chawlae sp. nov., Bacillus glennii sp. nov., and Bacillus saganii sp. nov. Isolated from the Vehicle Assembly Building at Kennedy Space Center where the Viking Spacecraft were Assembled.</title>
        <authorList>
            <person name="Seuylemezian A."/>
            <person name="Vaishampayan P."/>
        </authorList>
    </citation>
    <scope>NUCLEOTIDE SEQUENCE [LARGE SCALE GENOMIC DNA]</scope>
    <source>
        <strain evidence="7 8">V47-23a</strain>
    </source>
</reference>
<evidence type="ECO:0000256" key="3">
    <source>
        <dbReference type="ARBA" id="ARBA00023136"/>
    </source>
</evidence>
<keyword evidence="3 4" id="KW-0472">Membrane</keyword>
<dbReference type="RefSeq" id="WP_117327977.1">
    <property type="nucleotide sequence ID" value="NZ_QVTE01000051.1"/>
</dbReference>
<dbReference type="PANTHER" id="PTHR22550">
    <property type="entry name" value="SPORE GERMINATION PROTEIN"/>
    <property type="match status" value="1"/>
</dbReference>
<evidence type="ECO:0000256" key="4">
    <source>
        <dbReference type="PIRNR" id="PIRNR005690"/>
    </source>
</evidence>